<dbReference type="GO" id="GO:0008173">
    <property type="term" value="F:RNA methyltransferase activity"/>
    <property type="evidence" value="ECO:0007669"/>
    <property type="project" value="InterPro"/>
</dbReference>
<feature type="domain" description="tRNA/rRNA methyltransferase SpoU type" evidence="4">
    <location>
        <begin position="120"/>
        <end position="260"/>
    </location>
</feature>
<dbReference type="SUPFAM" id="SSF75217">
    <property type="entry name" value="alpha/beta knot"/>
    <property type="match status" value="1"/>
</dbReference>
<keyword evidence="2" id="KW-0489">Methyltransferase</keyword>
<dbReference type="InterPro" id="IPR001537">
    <property type="entry name" value="SpoU_MeTrfase"/>
</dbReference>
<dbReference type="Pfam" id="PF00588">
    <property type="entry name" value="SpoU_methylase"/>
    <property type="match status" value="1"/>
</dbReference>
<keyword evidence="3" id="KW-0808">Transferase</keyword>
<dbReference type="InterPro" id="IPR029026">
    <property type="entry name" value="tRNA_m1G_MTases_N"/>
</dbReference>
<comment type="similarity">
    <text evidence="1">Belongs to the class IV-like SAM-binding methyltransferase superfamily. RNA methyltransferase TrmH family.</text>
</comment>
<dbReference type="InterPro" id="IPR051259">
    <property type="entry name" value="rRNA_Methyltransferase"/>
</dbReference>
<dbReference type="GO" id="GO:0032259">
    <property type="term" value="P:methylation"/>
    <property type="evidence" value="ECO:0007669"/>
    <property type="project" value="UniProtKB-KW"/>
</dbReference>
<evidence type="ECO:0000256" key="1">
    <source>
        <dbReference type="ARBA" id="ARBA00007228"/>
    </source>
</evidence>
<dbReference type="Pfam" id="PF22435">
    <property type="entry name" value="MRM3-like_sub_bind"/>
    <property type="match status" value="1"/>
</dbReference>
<dbReference type="GO" id="GO:0003723">
    <property type="term" value="F:RNA binding"/>
    <property type="evidence" value="ECO:0007669"/>
    <property type="project" value="InterPro"/>
</dbReference>
<name>D9MX65_9BACT</name>
<dbReference type="AlphaFoldDB" id="D9MX65"/>
<dbReference type="EMBL" id="HM537013">
    <property type="protein sequence ID" value="ADI87842.1"/>
    <property type="molecule type" value="Genomic_DNA"/>
</dbReference>
<dbReference type="InterPro" id="IPR053888">
    <property type="entry name" value="MRM3-like_sub_bind"/>
</dbReference>
<dbReference type="SUPFAM" id="SSF55315">
    <property type="entry name" value="L30e-like"/>
    <property type="match status" value="1"/>
</dbReference>
<proteinExistence type="inferred from homology"/>
<organism evidence="6">
    <name type="scientific">uncultured bacterium Ak20-3</name>
    <dbReference type="NCBI Taxonomy" id="798570"/>
    <lineage>
        <taxon>Bacteria</taxon>
        <taxon>environmental samples</taxon>
    </lineage>
</organism>
<evidence type="ECO:0000259" key="4">
    <source>
        <dbReference type="Pfam" id="PF00588"/>
    </source>
</evidence>
<dbReference type="InterPro" id="IPR029028">
    <property type="entry name" value="Alpha/beta_knot_MTases"/>
</dbReference>
<evidence type="ECO:0000256" key="3">
    <source>
        <dbReference type="ARBA" id="ARBA00022679"/>
    </source>
</evidence>
<dbReference type="Gene3D" id="3.40.1280.10">
    <property type="match status" value="1"/>
</dbReference>
<reference evidence="6" key="1">
    <citation type="journal article" date="2010" name="Appl. Environ. Microbiol.">
        <title>Novel florfenicol and chloramphenicol resistance gene discovered in Alaskan soil by using functional metagenomics.</title>
        <authorList>
            <person name="Lang K.S."/>
            <person name="Anderson J.M."/>
            <person name="Schwarz S."/>
            <person name="Williamson L."/>
            <person name="Handelsman J."/>
            <person name="Singer R.S."/>
        </authorList>
    </citation>
    <scope>NUCLEOTIDE SEQUENCE</scope>
</reference>
<evidence type="ECO:0000256" key="2">
    <source>
        <dbReference type="ARBA" id="ARBA00022603"/>
    </source>
</evidence>
<gene>
    <name evidence="6" type="ORF">AKSOIL_0334</name>
</gene>
<evidence type="ECO:0000259" key="5">
    <source>
        <dbReference type="Pfam" id="PF22435"/>
    </source>
</evidence>
<sequence length="272" mass="30337">MRNKIQISSLQNPQIKKVSNLRERKWRKKYGEFLVEGTREQEKAIAFGFQVLELYFCPSFLSDKGEEILNSIKDPKVSIYELTEPCFNKIVVRQSLDGIVLVMKPKLKALEDFPVKQNPFLLLIESVEKPGNLGALLRTADGSGVDGVLVLESQIDLYNPNVIRSSLGCCFSLPIAMCSREEAYAFCKERKIAIHAAVLSNASVYYDTVNYPSSTAILLGSEDKGLDPYWVSHANHLISIPMHGEADSLNVSAAGAVLLYEVSRRRHQVADA</sequence>
<dbReference type="Gene3D" id="3.30.1330.30">
    <property type="match status" value="1"/>
</dbReference>
<dbReference type="PANTHER" id="PTHR43191">
    <property type="entry name" value="RRNA METHYLTRANSFERASE 3"/>
    <property type="match status" value="1"/>
</dbReference>
<dbReference type="PANTHER" id="PTHR43191:SF2">
    <property type="entry name" value="RRNA METHYLTRANSFERASE 3, MITOCHONDRIAL"/>
    <property type="match status" value="1"/>
</dbReference>
<accession>D9MX65</accession>
<dbReference type="GO" id="GO:0006396">
    <property type="term" value="P:RNA processing"/>
    <property type="evidence" value="ECO:0007669"/>
    <property type="project" value="InterPro"/>
</dbReference>
<evidence type="ECO:0000313" key="6">
    <source>
        <dbReference type="EMBL" id="ADI87842.1"/>
    </source>
</evidence>
<dbReference type="InterPro" id="IPR029064">
    <property type="entry name" value="Ribosomal_eL30-like_sf"/>
</dbReference>
<protein>
    <submittedName>
        <fullName evidence="6">Uncharacterized protein</fullName>
    </submittedName>
</protein>
<feature type="domain" description="MRM3-like substrate binding" evidence="5">
    <location>
        <begin position="12"/>
        <end position="99"/>
    </location>
</feature>